<dbReference type="OrthoDB" id="10018333at2759"/>
<comment type="function">
    <text evidence="1 9">Required for assembly of cytochrome c oxidase (complex IV).</text>
</comment>
<evidence type="ECO:0000256" key="3">
    <source>
        <dbReference type="ARBA" id="ARBA00007035"/>
    </source>
</evidence>
<comment type="subunit">
    <text evidence="4 9">Component of 250-400 kDa complexes called cytochrome oxidase assembly intermediates or COA complexes.</text>
</comment>
<evidence type="ECO:0000256" key="9">
    <source>
        <dbReference type="RuleBase" id="RU367056"/>
    </source>
</evidence>
<keyword evidence="8 9" id="KW-0472">Membrane</keyword>
<dbReference type="GO" id="GO:0033617">
    <property type="term" value="P:mitochondrial respiratory chain complex IV assembly"/>
    <property type="evidence" value="ECO:0007669"/>
    <property type="project" value="UniProtKB-UniRule"/>
</dbReference>
<evidence type="ECO:0000256" key="1">
    <source>
        <dbReference type="ARBA" id="ARBA00003064"/>
    </source>
</evidence>
<evidence type="ECO:0000256" key="8">
    <source>
        <dbReference type="ARBA" id="ARBA00023136"/>
    </source>
</evidence>
<sequence>MTGVERLEETSAGPREEAANVSLLLVTRSPDQDLETSSLIPTMSVSTRAARQTYHPGGYGVSEGLKRARAPFRTKNALVGLSIATFAFSVYFYSIRAVAQDDFSDLAAPTEEERRGARSIEDEKRAKEALRAEVLRGEAGLAKKVDEVKPVEASVPGRTSVLQMVRGAFGGRGTESKLVWGAPSVDRVGRISEDVPQPPRRLV</sequence>
<dbReference type="InterPro" id="IPR018628">
    <property type="entry name" value="Coa3_CC"/>
</dbReference>
<evidence type="ECO:0000256" key="7">
    <source>
        <dbReference type="ARBA" id="ARBA00023128"/>
    </source>
</evidence>
<evidence type="ECO:0000256" key="4">
    <source>
        <dbReference type="ARBA" id="ARBA00011351"/>
    </source>
</evidence>
<feature type="transmembrane region" description="Helical" evidence="9">
    <location>
        <begin position="76"/>
        <end position="94"/>
    </location>
</feature>
<dbReference type="PANTHER" id="PTHR15642">
    <property type="entry name" value="CYTOCHROME C OXIDASE ASSEMBLY FACTOR 3, MITOCHONDRIAL"/>
    <property type="match status" value="1"/>
</dbReference>
<keyword evidence="5 9" id="KW-0812">Transmembrane</keyword>
<evidence type="ECO:0000256" key="5">
    <source>
        <dbReference type="ARBA" id="ARBA00022692"/>
    </source>
</evidence>
<organism evidence="11 12">
    <name type="scientific">Sporidiobolus salmonicolor</name>
    <name type="common">Yeast-like fungus</name>
    <name type="synonym">Sporobolomyces salmonicolor</name>
    <dbReference type="NCBI Taxonomy" id="5005"/>
    <lineage>
        <taxon>Eukaryota</taxon>
        <taxon>Fungi</taxon>
        <taxon>Dikarya</taxon>
        <taxon>Basidiomycota</taxon>
        <taxon>Pucciniomycotina</taxon>
        <taxon>Microbotryomycetes</taxon>
        <taxon>Sporidiobolales</taxon>
        <taxon>Sporidiobolaceae</taxon>
        <taxon>Sporobolomyces</taxon>
    </lineage>
</organism>
<name>A0A0D6EIL3_SPOSA</name>
<accession>A0A0D6EIL3</accession>
<dbReference type="InterPro" id="IPR041752">
    <property type="entry name" value="Coa3"/>
</dbReference>
<evidence type="ECO:0000313" key="11">
    <source>
        <dbReference type="EMBL" id="CEQ39721.1"/>
    </source>
</evidence>
<comment type="subcellular location">
    <subcellularLocation>
        <location evidence="2">Mitochondrion membrane</location>
        <topology evidence="2">Single-pass membrane protein</topology>
    </subcellularLocation>
</comment>
<dbReference type="Pfam" id="PF09813">
    <property type="entry name" value="Coa3_cc"/>
    <property type="match status" value="1"/>
</dbReference>
<dbReference type="EMBL" id="CENE01000004">
    <property type="protein sequence ID" value="CEQ39721.1"/>
    <property type="molecule type" value="Genomic_DNA"/>
</dbReference>
<feature type="non-terminal residue" evidence="11">
    <location>
        <position position="1"/>
    </location>
</feature>
<keyword evidence="12" id="KW-1185">Reference proteome</keyword>
<keyword evidence="9" id="KW-0999">Mitochondrion inner membrane</keyword>
<protein>
    <recommendedName>
        <fullName evidence="9">Cytochrome c oxidase assembly factor 3</fullName>
    </recommendedName>
</protein>
<dbReference type="PANTHER" id="PTHR15642:SF3">
    <property type="entry name" value="CYTOCHROME C OXIDASE ASSEMBLY FACTOR 3 HOMOLOG, MITOCHONDRIAL"/>
    <property type="match status" value="1"/>
</dbReference>
<keyword evidence="6 9" id="KW-1133">Transmembrane helix</keyword>
<gene>
    <name evidence="11" type="primary">SPOSA6832_01256</name>
</gene>
<evidence type="ECO:0000313" key="12">
    <source>
        <dbReference type="Proteomes" id="UP000243876"/>
    </source>
</evidence>
<proteinExistence type="inferred from homology"/>
<dbReference type="Proteomes" id="UP000243876">
    <property type="component" value="Unassembled WGS sequence"/>
</dbReference>
<dbReference type="GO" id="GO:0005743">
    <property type="term" value="C:mitochondrial inner membrane"/>
    <property type="evidence" value="ECO:0007669"/>
    <property type="project" value="UniProtKB-UniRule"/>
</dbReference>
<evidence type="ECO:0000259" key="10">
    <source>
        <dbReference type="Pfam" id="PF09813"/>
    </source>
</evidence>
<dbReference type="AlphaFoldDB" id="A0A0D6EIL3"/>
<feature type="domain" description="Cytochrome c oxidase assembly factor 3 mitochondrial coiled-coil" evidence="10">
    <location>
        <begin position="64"/>
        <end position="111"/>
    </location>
</feature>
<comment type="similarity">
    <text evidence="3 9">Belongs to the COA3 family.</text>
</comment>
<reference evidence="12" key="1">
    <citation type="submission" date="2015-02" db="EMBL/GenBank/DDBJ databases">
        <authorList>
            <person name="Gon?alves P."/>
        </authorList>
    </citation>
    <scope>NUCLEOTIDE SEQUENCE [LARGE SCALE GENOMIC DNA]</scope>
</reference>
<evidence type="ECO:0000256" key="2">
    <source>
        <dbReference type="ARBA" id="ARBA00004304"/>
    </source>
</evidence>
<evidence type="ECO:0000256" key="6">
    <source>
        <dbReference type="ARBA" id="ARBA00022989"/>
    </source>
</evidence>
<keyword evidence="7 9" id="KW-0496">Mitochondrion</keyword>